<gene>
    <name evidence="10" type="primary">rpoZ</name>
    <name evidence="10" type="ORF">OCV88_02880</name>
</gene>
<keyword evidence="5 10" id="KW-0808">Transferase</keyword>
<dbReference type="RefSeq" id="WP_158424121.1">
    <property type="nucleotide sequence ID" value="NZ_JAOQJQ010000001.1"/>
</dbReference>
<organism evidence="10 11">
    <name type="scientific">Brotonthovivens ammoniilytica</name>
    <dbReference type="NCBI Taxonomy" id="2981725"/>
    <lineage>
        <taxon>Bacteria</taxon>
        <taxon>Bacillati</taxon>
        <taxon>Bacillota</taxon>
        <taxon>Clostridia</taxon>
        <taxon>Lachnospirales</taxon>
        <taxon>Lachnospiraceae</taxon>
        <taxon>Brotonthovivens</taxon>
    </lineage>
</organism>
<dbReference type="InterPro" id="IPR036161">
    <property type="entry name" value="RPB6/omega-like_sf"/>
</dbReference>
<dbReference type="PANTHER" id="PTHR34476">
    <property type="entry name" value="DNA-DIRECTED RNA POLYMERASE SUBUNIT OMEGA"/>
    <property type="match status" value="1"/>
</dbReference>
<evidence type="ECO:0000256" key="8">
    <source>
        <dbReference type="ARBA" id="ARBA00029924"/>
    </source>
</evidence>
<accession>A0ABT2THZ7</accession>
<evidence type="ECO:0000256" key="1">
    <source>
        <dbReference type="ARBA" id="ARBA00006711"/>
    </source>
</evidence>
<evidence type="ECO:0000313" key="10">
    <source>
        <dbReference type="EMBL" id="MCU6761282.1"/>
    </source>
</evidence>
<evidence type="ECO:0000256" key="9">
    <source>
        <dbReference type="ARBA" id="ARBA00048552"/>
    </source>
</evidence>
<keyword evidence="6 10" id="KW-0548">Nucleotidyltransferase</keyword>
<comment type="catalytic activity">
    <reaction evidence="9">
        <text>RNA(n) + a ribonucleoside 5'-triphosphate = RNA(n+1) + diphosphate</text>
        <dbReference type="Rhea" id="RHEA:21248"/>
        <dbReference type="Rhea" id="RHEA-COMP:14527"/>
        <dbReference type="Rhea" id="RHEA-COMP:17342"/>
        <dbReference type="ChEBI" id="CHEBI:33019"/>
        <dbReference type="ChEBI" id="CHEBI:61557"/>
        <dbReference type="ChEBI" id="CHEBI:140395"/>
        <dbReference type="EC" id="2.7.7.6"/>
    </reaction>
</comment>
<evidence type="ECO:0000256" key="7">
    <source>
        <dbReference type="ARBA" id="ARBA00023163"/>
    </source>
</evidence>
<keyword evidence="4 10" id="KW-0240">DNA-directed RNA polymerase</keyword>
<evidence type="ECO:0000313" key="11">
    <source>
        <dbReference type="Proteomes" id="UP001652442"/>
    </source>
</evidence>
<comment type="caution">
    <text evidence="10">The sequence shown here is derived from an EMBL/GenBank/DDBJ whole genome shotgun (WGS) entry which is preliminary data.</text>
</comment>
<reference evidence="10 11" key="1">
    <citation type="journal article" date="2021" name="ISME Commun">
        <title>Automated analysis of genomic sequences facilitates high-throughput and comprehensive description of bacteria.</title>
        <authorList>
            <person name="Hitch T.C.A."/>
        </authorList>
    </citation>
    <scope>NUCLEOTIDE SEQUENCE [LARGE SCALE GENOMIC DNA]</scope>
    <source>
        <strain evidence="10 11">Sanger_109</strain>
    </source>
</reference>
<dbReference type="EMBL" id="JAOQJQ010000001">
    <property type="protein sequence ID" value="MCU6761282.1"/>
    <property type="molecule type" value="Genomic_DNA"/>
</dbReference>
<keyword evidence="11" id="KW-1185">Reference proteome</keyword>
<dbReference type="InterPro" id="IPR006110">
    <property type="entry name" value="Pol_omega/Rpo6/RPB6"/>
</dbReference>
<protein>
    <recommendedName>
        <fullName evidence="3">DNA-directed RNA polymerase subunit omega</fullName>
        <ecNumber evidence="2">2.7.7.6</ecNumber>
    </recommendedName>
    <alternativeName>
        <fullName evidence="8">Transcriptase subunit omega</fullName>
    </alternativeName>
</protein>
<comment type="similarity">
    <text evidence="1">Belongs to the RNA polymerase subunit omega family.</text>
</comment>
<evidence type="ECO:0000256" key="4">
    <source>
        <dbReference type="ARBA" id="ARBA00022478"/>
    </source>
</evidence>
<evidence type="ECO:0000256" key="6">
    <source>
        <dbReference type="ARBA" id="ARBA00022695"/>
    </source>
</evidence>
<evidence type="ECO:0000256" key="5">
    <source>
        <dbReference type="ARBA" id="ARBA00022679"/>
    </source>
</evidence>
<sequence length="85" mass="9354">MIHPSYTELMQKVNNEVELGDEPVINSRYSIVIATAKRARQIIGGAEPYVSNAAGKKPLSIAVEELYSGDVKILGEDDTNTEEEF</sequence>
<keyword evidence="7" id="KW-0804">Transcription</keyword>
<evidence type="ECO:0000256" key="3">
    <source>
        <dbReference type="ARBA" id="ARBA00013725"/>
    </source>
</evidence>
<dbReference type="Gene3D" id="3.90.940.10">
    <property type="match status" value="1"/>
</dbReference>
<dbReference type="SMART" id="SM01409">
    <property type="entry name" value="RNA_pol_Rpb6"/>
    <property type="match status" value="1"/>
</dbReference>
<dbReference type="InterPro" id="IPR003716">
    <property type="entry name" value="DNA-dir_RNA_pol_omega"/>
</dbReference>
<evidence type="ECO:0000256" key="2">
    <source>
        <dbReference type="ARBA" id="ARBA00012418"/>
    </source>
</evidence>
<proteinExistence type="inferred from homology"/>
<dbReference type="NCBIfam" id="TIGR00690">
    <property type="entry name" value="rpoZ"/>
    <property type="match status" value="1"/>
</dbReference>
<dbReference type="GO" id="GO:0003899">
    <property type="term" value="F:DNA-directed RNA polymerase activity"/>
    <property type="evidence" value="ECO:0007669"/>
    <property type="project" value="UniProtKB-EC"/>
</dbReference>
<dbReference type="PANTHER" id="PTHR34476:SF1">
    <property type="entry name" value="DNA-DIRECTED RNA POLYMERASE SUBUNIT OMEGA"/>
    <property type="match status" value="1"/>
</dbReference>
<dbReference type="Proteomes" id="UP001652442">
    <property type="component" value="Unassembled WGS sequence"/>
</dbReference>
<dbReference type="EC" id="2.7.7.6" evidence="2"/>
<dbReference type="Pfam" id="PF01192">
    <property type="entry name" value="RNA_pol_Rpb6"/>
    <property type="match status" value="1"/>
</dbReference>
<dbReference type="SUPFAM" id="SSF63562">
    <property type="entry name" value="RPB6/omega subunit-like"/>
    <property type="match status" value="1"/>
</dbReference>
<name>A0ABT2THZ7_9FIRM</name>
<dbReference type="GO" id="GO:0000428">
    <property type="term" value="C:DNA-directed RNA polymerase complex"/>
    <property type="evidence" value="ECO:0007669"/>
    <property type="project" value="UniProtKB-KW"/>
</dbReference>